<dbReference type="PROSITE" id="PS50043">
    <property type="entry name" value="HTH_LUXR_2"/>
    <property type="match status" value="1"/>
</dbReference>
<name>A0ABS7REP0_9HYPH</name>
<feature type="domain" description="HTH luxR-type" evidence="4">
    <location>
        <begin position="167"/>
        <end position="232"/>
    </location>
</feature>
<protein>
    <submittedName>
        <fullName evidence="5">Autoinducer binding domain-containing protein</fullName>
    </submittedName>
</protein>
<dbReference type="Gene3D" id="3.30.450.80">
    <property type="entry name" value="Transcription factor LuxR-like, autoinducer-binding domain"/>
    <property type="match status" value="1"/>
</dbReference>
<dbReference type="Gene3D" id="1.10.10.10">
    <property type="entry name" value="Winged helix-like DNA-binding domain superfamily/Winged helix DNA-binding domain"/>
    <property type="match status" value="1"/>
</dbReference>
<keyword evidence="1" id="KW-0805">Transcription regulation</keyword>
<dbReference type="InterPro" id="IPR000792">
    <property type="entry name" value="Tscrpt_reg_LuxR_C"/>
</dbReference>
<keyword evidence="2" id="KW-0238">DNA-binding</keyword>
<dbReference type="Pfam" id="PF03472">
    <property type="entry name" value="Autoind_bind"/>
    <property type="match status" value="1"/>
</dbReference>
<dbReference type="SUPFAM" id="SSF46894">
    <property type="entry name" value="C-terminal effector domain of the bipartite response regulators"/>
    <property type="match status" value="1"/>
</dbReference>
<dbReference type="RefSeq" id="WP_223006678.1">
    <property type="nucleotide sequence ID" value="NZ_CBDDPV010000002.1"/>
</dbReference>
<organism evidence="5 6">
    <name type="scientific">Nitratireductor rhodophyticola</name>
    <dbReference type="NCBI Taxonomy" id="2854036"/>
    <lineage>
        <taxon>Bacteria</taxon>
        <taxon>Pseudomonadati</taxon>
        <taxon>Pseudomonadota</taxon>
        <taxon>Alphaproteobacteria</taxon>
        <taxon>Hyphomicrobiales</taxon>
        <taxon>Phyllobacteriaceae</taxon>
        <taxon>Nitratireductor</taxon>
    </lineage>
</organism>
<dbReference type="InterPro" id="IPR036693">
    <property type="entry name" value="TF_LuxR_autoind-bd_dom_sf"/>
</dbReference>
<evidence type="ECO:0000256" key="1">
    <source>
        <dbReference type="ARBA" id="ARBA00023015"/>
    </source>
</evidence>
<dbReference type="InterPro" id="IPR036388">
    <property type="entry name" value="WH-like_DNA-bd_sf"/>
</dbReference>
<gene>
    <name evidence="5" type="ORF">KVG22_19915</name>
</gene>
<dbReference type="Proteomes" id="UP000777661">
    <property type="component" value="Unassembled WGS sequence"/>
</dbReference>
<dbReference type="PANTHER" id="PTHR44688">
    <property type="entry name" value="DNA-BINDING TRANSCRIPTIONAL ACTIVATOR DEVR_DOSR"/>
    <property type="match status" value="1"/>
</dbReference>
<proteinExistence type="predicted"/>
<evidence type="ECO:0000313" key="6">
    <source>
        <dbReference type="Proteomes" id="UP000777661"/>
    </source>
</evidence>
<dbReference type="SUPFAM" id="SSF75516">
    <property type="entry name" value="Pheromone-binding domain of LuxR-like quorum-sensing transcription factors"/>
    <property type="match status" value="1"/>
</dbReference>
<keyword evidence="6" id="KW-1185">Reference proteome</keyword>
<dbReference type="InterPro" id="IPR005143">
    <property type="entry name" value="TF_LuxR_autoind-bd_dom"/>
</dbReference>
<dbReference type="EMBL" id="JAHSQO010000008">
    <property type="protein sequence ID" value="MBY8918877.1"/>
    <property type="molecule type" value="Genomic_DNA"/>
</dbReference>
<evidence type="ECO:0000313" key="5">
    <source>
        <dbReference type="EMBL" id="MBY8918877.1"/>
    </source>
</evidence>
<sequence>MNSNLLNLIDRLSLPLDERAARRSLRDFADDTGFDFFAYLYLRGPESFAVSNYPRAWQELYVEREFIRVDPVVTKAKHGPPLFSWSADEARRNGRRDVIKFFVEADRFGIRSGISISIPVGFRDRMVFTLASGRPVSKLTEDIDPVTAAVSVAFVHSRLGAASGDASLASAIRLSPREAECLRWFAEGMSMQDIALMLDISYRSVRSYIDEATNKLGAANNRQAGTIATRIGLI</sequence>
<dbReference type="CDD" id="cd06170">
    <property type="entry name" value="LuxR_C_like"/>
    <property type="match status" value="1"/>
</dbReference>
<dbReference type="InterPro" id="IPR016032">
    <property type="entry name" value="Sig_transdc_resp-reg_C-effctor"/>
</dbReference>
<dbReference type="SMART" id="SM00421">
    <property type="entry name" value="HTH_LUXR"/>
    <property type="match status" value="1"/>
</dbReference>
<accession>A0ABS7REP0</accession>
<keyword evidence="3" id="KW-0804">Transcription</keyword>
<dbReference type="PRINTS" id="PR00038">
    <property type="entry name" value="HTHLUXR"/>
</dbReference>
<dbReference type="Pfam" id="PF00196">
    <property type="entry name" value="GerE"/>
    <property type="match status" value="1"/>
</dbReference>
<dbReference type="PANTHER" id="PTHR44688:SF16">
    <property type="entry name" value="DNA-BINDING TRANSCRIPTIONAL ACTIVATOR DEVR_DOSR"/>
    <property type="match status" value="1"/>
</dbReference>
<evidence type="ECO:0000256" key="3">
    <source>
        <dbReference type="ARBA" id="ARBA00023163"/>
    </source>
</evidence>
<comment type="caution">
    <text evidence="5">The sequence shown here is derived from an EMBL/GenBank/DDBJ whole genome shotgun (WGS) entry which is preliminary data.</text>
</comment>
<reference evidence="5 6" key="1">
    <citation type="submission" date="2021-06" db="EMBL/GenBank/DDBJ databases">
        <title>Nitratireductor porphyridii sp. nov., isolated from a small marine red alga, Porphyridium purpureum in South Korea.</title>
        <authorList>
            <person name="Kim K.H."/>
            <person name="Kristyanto S."/>
            <person name="Jeon C.O."/>
        </authorList>
    </citation>
    <scope>NUCLEOTIDE SEQUENCE [LARGE SCALE GENOMIC DNA]</scope>
    <source>
        <strain evidence="5 6">R6</strain>
    </source>
</reference>
<evidence type="ECO:0000259" key="4">
    <source>
        <dbReference type="PROSITE" id="PS50043"/>
    </source>
</evidence>
<evidence type="ECO:0000256" key="2">
    <source>
        <dbReference type="ARBA" id="ARBA00023125"/>
    </source>
</evidence>